<dbReference type="GO" id="GO:0006508">
    <property type="term" value="P:proteolysis"/>
    <property type="evidence" value="ECO:0007669"/>
    <property type="project" value="InterPro"/>
</dbReference>
<dbReference type="Gene3D" id="3.40.50.1820">
    <property type="entry name" value="alpha/beta hydrolase"/>
    <property type="match status" value="1"/>
</dbReference>
<dbReference type="SUPFAM" id="SSF53474">
    <property type="entry name" value="alpha/beta-Hydrolases"/>
    <property type="match status" value="1"/>
</dbReference>
<dbReference type="Pfam" id="PF00326">
    <property type="entry name" value="Peptidase_S9"/>
    <property type="match status" value="1"/>
</dbReference>
<gene>
    <name evidence="4" type="ORF">D9758_012793</name>
</gene>
<evidence type="ECO:0008006" key="6">
    <source>
        <dbReference type="Google" id="ProtNLM"/>
    </source>
</evidence>
<dbReference type="OrthoDB" id="408631at2759"/>
<dbReference type="InterPro" id="IPR029058">
    <property type="entry name" value="AB_hydrolase_fold"/>
</dbReference>
<comment type="caution">
    <text evidence="4">The sequence shown here is derived from an EMBL/GenBank/DDBJ whole genome shotgun (WGS) entry which is preliminary data.</text>
</comment>
<evidence type="ECO:0000259" key="2">
    <source>
        <dbReference type="Pfam" id="PF00326"/>
    </source>
</evidence>
<protein>
    <recommendedName>
        <fullName evidence="6">Alpha/beta-hydrolase</fullName>
    </recommendedName>
</protein>
<dbReference type="EMBL" id="JAACJM010000075">
    <property type="protein sequence ID" value="KAF5350312.1"/>
    <property type="molecule type" value="Genomic_DNA"/>
</dbReference>
<dbReference type="AlphaFoldDB" id="A0A8H5CYJ3"/>
<evidence type="ECO:0000259" key="3">
    <source>
        <dbReference type="Pfam" id="PF20434"/>
    </source>
</evidence>
<dbReference type="GO" id="GO:0008236">
    <property type="term" value="F:serine-type peptidase activity"/>
    <property type="evidence" value="ECO:0007669"/>
    <property type="project" value="InterPro"/>
</dbReference>
<dbReference type="PANTHER" id="PTHR48081">
    <property type="entry name" value="AB HYDROLASE SUPERFAMILY PROTEIN C4A8.06C"/>
    <property type="match status" value="1"/>
</dbReference>
<dbReference type="InterPro" id="IPR050300">
    <property type="entry name" value="GDXG_lipolytic_enzyme"/>
</dbReference>
<evidence type="ECO:0000313" key="4">
    <source>
        <dbReference type="EMBL" id="KAF5350312.1"/>
    </source>
</evidence>
<feature type="domain" description="Peptidase S9 prolyl oligopeptidase catalytic" evidence="2">
    <location>
        <begin position="232"/>
        <end position="323"/>
    </location>
</feature>
<dbReference type="Pfam" id="PF20434">
    <property type="entry name" value="BD-FAE"/>
    <property type="match status" value="1"/>
</dbReference>
<reference evidence="4 5" key="1">
    <citation type="journal article" date="2020" name="ISME J.">
        <title>Uncovering the hidden diversity of litter-decomposition mechanisms in mushroom-forming fungi.</title>
        <authorList>
            <person name="Floudas D."/>
            <person name="Bentzer J."/>
            <person name="Ahren D."/>
            <person name="Johansson T."/>
            <person name="Persson P."/>
            <person name="Tunlid A."/>
        </authorList>
    </citation>
    <scope>NUCLEOTIDE SEQUENCE [LARGE SCALE GENOMIC DNA]</scope>
    <source>
        <strain evidence="4 5">CBS 291.85</strain>
    </source>
</reference>
<organism evidence="4 5">
    <name type="scientific">Tetrapyrgos nigripes</name>
    <dbReference type="NCBI Taxonomy" id="182062"/>
    <lineage>
        <taxon>Eukaryota</taxon>
        <taxon>Fungi</taxon>
        <taxon>Dikarya</taxon>
        <taxon>Basidiomycota</taxon>
        <taxon>Agaricomycotina</taxon>
        <taxon>Agaricomycetes</taxon>
        <taxon>Agaricomycetidae</taxon>
        <taxon>Agaricales</taxon>
        <taxon>Marasmiineae</taxon>
        <taxon>Marasmiaceae</taxon>
        <taxon>Tetrapyrgos</taxon>
    </lineage>
</organism>
<evidence type="ECO:0000313" key="5">
    <source>
        <dbReference type="Proteomes" id="UP000559256"/>
    </source>
</evidence>
<name>A0A8H5CYJ3_9AGAR</name>
<keyword evidence="1" id="KW-0378">Hydrolase</keyword>
<evidence type="ECO:0000256" key="1">
    <source>
        <dbReference type="ARBA" id="ARBA00022801"/>
    </source>
</evidence>
<feature type="domain" description="BD-FAE-like" evidence="3">
    <location>
        <begin position="23"/>
        <end position="162"/>
    </location>
</feature>
<dbReference type="PANTHER" id="PTHR48081:SF3">
    <property type="entry name" value="ALPHA_BETA HYDROLASE FOLD-3 DOMAIN-CONTAINING PROTEIN"/>
    <property type="match status" value="1"/>
</dbReference>
<keyword evidence="5" id="KW-1185">Reference proteome</keyword>
<sequence>MSADTPKPIEILFKQVDGINIYMDVYLPESATKEDPAPIVLWWHGGGLLQGTRKALSPHHLHAPSKHNICIVSPDYRLAPQFRFPAILSDCASAMTFLHSPEFASKVQGRADTSRIVLSGSSAGGWLSLLCGMGIGFDESGVERPPKIQGIAAIYPITDLQDEFWKVKKEPYVGYMGRIIKREEVEPFVNPDDAESRTAYSSLDSRRAMFYHYMVQEAIEAELLLGNTRIPETAYSVAPSLKRLLKEPGIYNLPPTFIVHGTADTKVPVEQARDVAATLEELKKGGVAVDYEYEEVEGVDHSYDKEPSCKMERMYEFLNRVFSK</sequence>
<accession>A0A8H5CYJ3</accession>
<proteinExistence type="predicted"/>
<dbReference type="InterPro" id="IPR001375">
    <property type="entry name" value="Peptidase_S9_cat"/>
</dbReference>
<dbReference type="Proteomes" id="UP000559256">
    <property type="component" value="Unassembled WGS sequence"/>
</dbReference>
<dbReference type="InterPro" id="IPR049492">
    <property type="entry name" value="BD-FAE-like_dom"/>
</dbReference>